<reference evidence="5" key="2">
    <citation type="journal article" date="2021" name="PeerJ">
        <title>Extensive microbial diversity within the chicken gut microbiome revealed by metagenomics and culture.</title>
        <authorList>
            <person name="Gilroy R."/>
            <person name="Ravi A."/>
            <person name="Getino M."/>
            <person name="Pursley I."/>
            <person name="Horton D.L."/>
            <person name="Alikhan N.F."/>
            <person name="Baker D."/>
            <person name="Gharbi K."/>
            <person name="Hall N."/>
            <person name="Watson M."/>
            <person name="Adriaenssens E.M."/>
            <person name="Foster-Nyarko E."/>
            <person name="Jarju S."/>
            <person name="Secka A."/>
            <person name="Antonio M."/>
            <person name="Oren A."/>
            <person name="Chaudhuri R.R."/>
            <person name="La Ragione R."/>
            <person name="Hildebrand F."/>
            <person name="Pallen M.J."/>
        </authorList>
    </citation>
    <scope>NUCLEOTIDE SEQUENCE</scope>
    <source>
        <strain evidence="5">CHK199-13235</strain>
    </source>
</reference>
<dbReference type="EMBL" id="DVJP01000082">
    <property type="protein sequence ID" value="HIS77631.1"/>
    <property type="molecule type" value="Genomic_DNA"/>
</dbReference>
<dbReference type="InterPro" id="IPR011330">
    <property type="entry name" value="Glyco_hydro/deAcase_b/a-brl"/>
</dbReference>
<comment type="subcellular location">
    <subcellularLocation>
        <location evidence="1">Secreted</location>
    </subcellularLocation>
</comment>
<organism evidence="5 6">
    <name type="scientific">Candidatus Merdivicinus excrementipullorum</name>
    <dbReference type="NCBI Taxonomy" id="2840867"/>
    <lineage>
        <taxon>Bacteria</taxon>
        <taxon>Bacillati</taxon>
        <taxon>Bacillota</taxon>
        <taxon>Clostridia</taxon>
        <taxon>Eubacteriales</taxon>
        <taxon>Oscillospiraceae</taxon>
        <taxon>Oscillospiraceae incertae sedis</taxon>
        <taxon>Candidatus Merdivicinus</taxon>
    </lineage>
</organism>
<dbReference type="SUPFAM" id="SSF88713">
    <property type="entry name" value="Glycoside hydrolase/deacetylase"/>
    <property type="match status" value="1"/>
</dbReference>
<dbReference type="PANTHER" id="PTHR34216:SF3">
    <property type="entry name" value="POLY-BETA-1,6-N-ACETYL-D-GLUCOSAMINE N-DEACETYLASE"/>
    <property type="match status" value="1"/>
</dbReference>
<dbReference type="InterPro" id="IPR002509">
    <property type="entry name" value="NODB_dom"/>
</dbReference>
<keyword evidence="3" id="KW-0472">Membrane</keyword>
<evidence type="ECO:0000256" key="3">
    <source>
        <dbReference type="SAM" id="Phobius"/>
    </source>
</evidence>
<protein>
    <submittedName>
        <fullName evidence="5">Polysaccharide deacetylase family protein</fullName>
    </submittedName>
</protein>
<dbReference type="InterPro" id="IPR051398">
    <property type="entry name" value="Polysacch_Deacetylase"/>
</dbReference>
<feature type="transmembrane region" description="Helical" evidence="3">
    <location>
        <begin position="7"/>
        <end position="29"/>
    </location>
</feature>
<sequence>MENRKKLLIQWLGVILGVGLLCGGASYFANWKSAPAMAPEQGEGIPLPVIMYHNVLPEGQGELGDYVISASELEGDLSYLRECGYETVTPSEVYDAVRGVGKLPEKPVMLTFDDGFESMEQVVLPLLSKYDAKAAAALVGEYADFYSGDVPKALSYSHASWEQAGILADSGLVEIANHSYSMHGLDSRQGMRRMPGESEADYRRALADDLLLMQEKCRDHLREEPRALCYPYGFYTEESEKTAKELGFCLTFTCEQGVNFLTDSKDCLFGLKRNNRPHGADRAEFFQNLGIAPA</sequence>
<keyword evidence="2" id="KW-0732">Signal</keyword>
<accession>A0A9D1K0S7</accession>
<proteinExistence type="predicted"/>
<dbReference type="GO" id="GO:0016810">
    <property type="term" value="F:hydrolase activity, acting on carbon-nitrogen (but not peptide) bonds"/>
    <property type="evidence" value="ECO:0007669"/>
    <property type="project" value="InterPro"/>
</dbReference>
<feature type="domain" description="NodB homology" evidence="4">
    <location>
        <begin position="106"/>
        <end position="294"/>
    </location>
</feature>
<evidence type="ECO:0000313" key="5">
    <source>
        <dbReference type="EMBL" id="HIS77631.1"/>
    </source>
</evidence>
<keyword evidence="3" id="KW-1133">Transmembrane helix</keyword>
<dbReference type="PANTHER" id="PTHR34216">
    <property type="match status" value="1"/>
</dbReference>
<dbReference type="GO" id="GO:0005975">
    <property type="term" value="P:carbohydrate metabolic process"/>
    <property type="evidence" value="ECO:0007669"/>
    <property type="project" value="InterPro"/>
</dbReference>
<evidence type="ECO:0000259" key="4">
    <source>
        <dbReference type="PROSITE" id="PS51677"/>
    </source>
</evidence>
<gene>
    <name evidence="5" type="ORF">IAB51_12675</name>
</gene>
<dbReference type="GO" id="GO:0005576">
    <property type="term" value="C:extracellular region"/>
    <property type="evidence" value="ECO:0007669"/>
    <property type="project" value="UniProtKB-SubCell"/>
</dbReference>
<evidence type="ECO:0000256" key="2">
    <source>
        <dbReference type="ARBA" id="ARBA00022729"/>
    </source>
</evidence>
<reference evidence="5" key="1">
    <citation type="submission" date="2020-10" db="EMBL/GenBank/DDBJ databases">
        <authorList>
            <person name="Gilroy R."/>
        </authorList>
    </citation>
    <scope>NUCLEOTIDE SEQUENCE</scope>
    <source>
        <strain evidence="5">CHK199-13235</strain>
    </source>
</reference>
<evidence type="ECO:0000256" key="1">
    <source>
        <dbReference type="ARBA" id="ARBA00004613"/>
    </source>
</evidence>
<dbReference type="PROSITE" id="PS51677">
    <property type="entry name" value="NODB"/>
    <property type="match status" value="1"/>
</dbReference>
<dbReference type="AlphaFoldDB" id="A0A9D1K0S7"/>
<dbReference type="Proteomes" id="UP000824002">
    <property type="component" value="Unassembled WGS sequence"/>
</dbReference>
<evidence type="ECO:0000313" key="6">
    <source>
        <dbReference type="Proteomes" id="UP000824002"/>
    </source>
</evidence>
<dbReference type="Gene3D" id="3.20.20.370">
    <property type="entry name" value="Glycoside hydrolase/deacetylase"/>
    <property type="match status" value="1"/>
</dbReference>
<name>A0A9D1K0S7_9FIRM</name>
<dbReference type="Pfam" id="PF01522">
    <property type="entry name" value="Polysacc_deac_1"/>
    <property type="match status" value="1"/>
</dbReference>
<keyword evidence="3" id="KW-0812">Transmembrane</keyword>
<comment type="caution">
    <text evidence="5">The sequence shown here is derived from an EMBL/GenBank/DDBJ whole genome shotgun (WGS) entry which is preliminary data.</text>
</comment>